<feature type="binding site" description="axial binding residue" evidence="10">
    <location>
        <position position="45"/>
    </location>
    <ligand>
        <name>heme c</name>
        <dbReference type="ChEBI" id="CHEBI:61717"/>
        <label>1</label>
    </ligand>
    <ligandPart>
        <name>Fe</name>
        <dbReference type="ChEBI" id="CHEBI:18248"/>
    </ligandPart>
</feature>
<dbReference type="InterPro" id="IPR009056">
    <property type="entry name" value="Cyt_c-like_dom"/>
</dbReference>
<keyword evidence="2" id="KW-1003">Cell membrane</keyword>
<keyword evidence="7 10" id="KW-0408">Iron</keyword>
<dbReference type="Pfam" id="PF00034">
    <property type="entry name" value="Cytochrom_C"/>
    <property type="match status" value="3"/>
</dbReference>
<evidence type="ECO:0000256" key="9">
    <source>
        <dbReference type="PIRSR" id="PIRSR000018-50"/>
    </source>
</evidence>
<reference evidence="13 14" key="1">
    <citation type="submission" date="2020-07" db="EMBL/GenBank/DDBJ databases">
        <title>Complete Genome Sequence of an acetic acid bacterium, Acetobacter aceti JCM20276.</title>
        <authorList>
            <person name="Hirose Y."/>
            <person name="Mihara H."/>
        </authorList>
    </citation>
    <scope>NUCLEOTIDE SEQUENCE [LARGE SCALE GENOMIC DNA]</scope>
    <source>
        <strain evidence="13 14">JCM20276</strain>
    </source>
</reference>
<feature type="binding site" description="covalent" evidence="9">
    <location>
        <position position="196"/>
    </location>
    <ligand>
        <name>heme c</name>
        <dbReference type="ChEBI" id="CHEBI:61717"/>
        <label>2</label>
    </ligand>
</feature>
<dbReference type="InterPro" id="IPR051459">
    <property type="entry name" value="Cytochrome_c-type_DH"/>
</dbReference>
<organism evidence="13 14">
    <name type="scientific">Acetobacter aceti</name>
    <dbReference type="NCBI Taxonomy" id="435"/>
    <lineage>
        <taxon>Bacteria</taxon>
        <taxon>Pseudomonadati</taxon>
        <taxon>Pseudomonadota</taxon>
        <taxon>Alphaproteobacteria</taxon>
        <taxon>Acetobacterales</taxon>
        <taxon>Acetobacteraceae</taxon>
        <taxon>Acetobacter</taxon>
        <taxon>Acetobacter subgen. Acetobacter</taxon>
    </lineage>
</organism>
<dbReference type="RefSeq" id="WP_099348518.1">
    <property type="nucleotide sequence ID" value="NZ_AP023326.1"/>
</dbReference>
<keyword evidence="6" id="KW-0677">Repeat</keyword>
<keyword evidence="3 9" id="KW-0349">Heme</keyword>
<feature type="binding site" description="covalent" evidence="9">
    <location>
        <position position="44"/>
    </location>
    <ligand>
        <name>heme c</name>
        <dbReference type="ChEBI" id="CHEBI:61717"/>
        <label>1</label>
    </ligand>
</feature>
<feature type="domain" description="Cytochrome c" evidence="12">
    <location>
        <begin position="316"/>
        <end position="406"/>
    </location>
</feature>
<feature type="binding site" description="axial binding residue" evidence="10">
    <location>
        <position position="197"/>
    </location>
    <ligand>
        <name>heme c</name>
        <dbReference type="ChEBI" id="CHEBI:61717"/>
        <label>2</label>
    </ligand>
    <ligandPart>
        <name>Fe</name>
        <dbReference type="ChEBI" id="CHEBI:18248"/>
    </ligandPart>
</feature>
<gene>
    <name evidence="13" type="ORF">AAJCM20276_31980</name>
</gene>
<feature type="binding site" description="covalent" evidence="9">
    <location>
        <position position="193"/>
    </location>
    <ligand>
        <name>heme c</name>
        <dbReference type="ChEBI" id="CHEBI:61717"/>
        <label>2</label>
    </ligand>
</feature>
<feature type="binding site" description="covalent" evidence="9">
    <location>
        <position position="332"/>
    </location>
    <ligand>
        <name>heme c</name>
        <dbReference type="ChEBI" id="CHEBI:61717"/>
        <label>3</label>
    </ligand>
</feature>
<dbReference type="GO" id="GO:0005506">
    <property type="term" value="F:iron ion binding"/>
    <property type="evidence" value="ECO:0007669"/>
    <property type="project" value="InterPro"/>
</dbReference>
<comment type="cofactor">
    <cofactor evidence="9">
        <name>heme c</name>
        <dbReference type="ChEBI" id="CHEBI:61717"/>
    </cofactor>
    <text evidence="9">Binds 3 heme c groups covalently per subunit.</text>
</comment>
<feature type="binding site" description="covalent" evidence="9">
    <location>
        <position position="41"/>
    </location>
    <ligand>
        <name>heme c</name>
        <dbReference type="ChEBI" id="CHEBI:61717"/>
        <label>1</label>
    </ligand>
</feature>
<name>A0A6S6PU41_ACEAC</name>
<dbReference type="PROSITE" id="PS51007">
    <property type="entry name" value="CYTC"/>
    <property type="match status" value="3"/>
</dbReference>
<feature type="binding site" description="covalent" evidence="9">
    <location>
        <position position="329"/>
    </location>
    <ligand>
        <name>heme c</name>
        <dbReference type="ChEBI" id="CHEBI:61717"/>
        <label>3</label>
    </ligand>
</feature>
<evidence type="ECO:0000256" key="11">
    <source>
        <dbReference type="SAM" id="SignalP"/>
    </source>
</evidence>
<evidence type="ECO:0000313" key="14">
    <source>
        <dbReference type="Proteomes" id="UP000515220"/>
    </source>
</evidence>
<feature type="signal peptide" evidence="11">
    <location>
        <begin position="1"/>
        <end position="21"/>
    </location>
</feature>
<keyword evidence="4 10" id="KW-0479">Metal-binding</keyword>
<feature type="chain" id="PRO_5027744640" evidence="11">
    <location>
        <begin position="22"/>
        <end position="436"/>
    </location>
</feature>
<evidence type="ECO:0000259" key="12">
    <source>
        <dbReference type="PROSITE" id="PS51007"/>
    </source>
</evidence>
<dbReference type="Gene3D" id="1.10.760.10">
    <property type="entry name" value="Cytochrome c-like domain"/>
    <property type="match status" value="3"/>
</dbReference>
<dbReference type="PANTHER" id="PTHR35008">
    <property type="entry name" value="BLL4482 PROTEIN-RELATED"/>
    <property type="match status" value="1"/>
</dbReference>
<feature type="domain" description="Cytochrome c" evidence="12">
    <location>
        <begin position="27"/>
        <end position="130"/>
    </location>
</feature>
<dbReference type="InterPro" id="IPR036909">
    <property type="entry name" value="Cyt_c-like_dom_sf"/>
</dbReference>
<dbReference type="PANTHER" id="PTHR35008:SF8">
    <property type="entry name" value="ALCOHOL DEHYDROGENASE CYTOCHROME C SUBUNIT"/>
    <property type="match status" value="1"/>
</dbReference>
<dbReference type="GO" id="GO:0016614">
    <property type="term" value="F:oxidoreductase activity, acting on CH-OH group of donors"/>
    <property type="evidence" value="ECO:0007669"/>
    <property type="project" value="InterPro"/>
</dbReference>
<evidence type="ECO:0000256" key="7">
    <source>
        <dbReference type="ARBA" id="ARBA00023004"/>
    </source>
</evidence>
<comment type="subcellular location">
    <subcellularLocation>
        <location evidence="1">Cell membrane</location>
    </subcellularLocation>
</comment>
<keyword evidence="8" id="KW-0472">Membrane</keyword>
<dbReference type="GO" id="GO:0020037">
    <property type="term" value="F:heme binding"/>
    <property type="evidence" value="ECO:0007669"/>
    <property type="project" value="InterPro"/>
</dbReference>
<evidence type="ECO:0000256" key="8">
    <source>
        <dbReference type="ARBA" id="ARBA00023136"/>
    </source>
</evidence>
<evidence type="ECO:0000256" key="2">
    <source>
        <dbReference type="ARBA" id="ARBA00022475"/>
    </source>
</evidence>
<dbReference type="AlphaFoldDB" id="A0A6S6PU41"/>
<dbReference type="SUPFAM" id="SSF46626">
    <property type="entry name" value="Cytochrome c"/>
    <property type="match status" value="3"/>
</dbReference>
<evidence type="ECO:0000256" key="5">
    <source>
        <dbReference type="ARBA" id="ARBA00022729"/>
    </source>
</evidence>
<dbReference type="EMBL" id="AP023326">
    <property type="protein sequence ID" value="BCI68574.1"/>
    <property type="molecule type" value="Genomic_DNA"/>
</dbReference>
<keyword evidence="5 11" id="KW-0732">Signal</keyword>
<proteinExistence type="predicted"/>
<sequence>MRGLRFALYLAVFSLVASARAAAPSEDLIRQGEYVARAADCAACHSVRGQPPFSGGVPFDLPMGRIYSPNITPDPDHGIGGDTEEQFARAIREGVRKDGASMYPAMPFPSYARLTDADVHALFVYFRYGVKPVATTPAASTIVWPLSMRWPLTMWRGMFAPTPRQAAAKTTQRSFPDPVLARGAYLVEGAGHCGACHTPRALSLQEKALTAADGDLYLSGGGSVDGWHPPSLRQENRTGLGRWSEDDIVAFLRGARASEGSAFGGMADAVQHGTQYLTDDDLHAIAHYLRSLPARKTPDSVWKYDPSTETALRRGDVSARGARVYVDHCAACHRDDGRGYPAVFPPLAGNPVVMDEQPDSLITLLFKGAIVPASHNAPSAFVMPPFAHVLSEQQMADVLSFIRGAWGNDAAAVDVEAVRKLAPKGSGAGRVKMPLN</sequence>
<evidence type="ECO:0000313" key="13">
    <source>
        <dbReference type="EMBL" id="BCI68574.1"/>
    </source>
</evidence>
<evidence type="ECO:0000256" key="6">
    <source>
        <dbReference type="ARBA" id="ARBA00022737"/>
    </source>
</evidence>
<dbReference type="GO" id="GO:0009055">
    <property type="term" value="F:electron transfer activity"/>
    <property type="evidence" value="ECO:0007669"/>
    <property type="project" value="InterPro"/>
</dbReference>
<feature type="binding site" description="axial binding residue" evidence="10">
    <location>
        <position position="333"/>
    </location>
    <ligand>
        <name>heme c</name>
        <dbReference type="ChEBI" id="CHEBI:61717"/>
        <label>3</label>
    </ligand>
    <ligandPart>
        <name>Fe</name>
        <dbReference type="ChEBI" id="CHEBI:18248"/>
    </ligandPart>
</feature>
<dbReference type="GO" id="GO:0005886">
    <property type="term" value="C:plasma membrane"/>
    <property type="evidence" value="ECO:0007669"/>
    <property type="project" value="UniProtKB-SubCell"/>
</dbReference>
<dbReference type="InterPro" id="IPR014353">
    <property type="entry name" value="Membr-bd_ADH_cyt_c"/>
</dbReference>
<dbReference type="PIRSF" id="PIRSF000018">
    <property type="entry name" value="Mb_ADH_cyt_c"/>
    <property type="match status" value="1"/>
</dbReference>
<protein>
    <submittedName>
        <fullName evidence="13">Cytochrome c</fullName>
    </submittedName>
</protein>
<dbReference type="Proteomes" id="UP000515220">
    <property type="component" value="Chromosome"/>
</dbReference>
<accession>A0A6S6PU41</accession>
<evidence type="ECO:0000256" key="1">
    <source>
        <dbReference type="ARBA" id="ARBA00004236"/>
    </source>
</evidence>
<evidence type="ECO:0000256" key="3">
    <source>
        <dbReference type="ARBA" id="ARBA00022617"/>
    </source>
</evidence>
<feature type="domain" description="Cytochrome c" evidence="12">
    <location>
        <begin position="178"/>
        <end position="293"/>
    </location>
</feature>
<evidence type="ECO:0000256" key="10">
    <source>
        <dbReference type="PIRSR" id="PIRSR000018-51"/>
    </source>
</evidence>
<evidence type="ECO:0000256" key="4">
    <source>
        <dbReference type="ARBA" id="ARBA00022723"/>
    </source>
</evidence>